<sequence>MGDPSRALDPTIAVRILFTGMLDGLFTKRALDDFINDRVVDYVGARRVVNGTDRARQLAANATTWEAALKSAGYSSSPPAETAPEPTAPDLAPAVPPAPTVPAAGSSGLLAVLIAAFLAFLKG</sequence>
<keyword evidence="2" id="KW-0812">Transmembrane</keyword>
<protein>
    <submittedName>
        <fullName evidence="3">CAZy families GH19 protein</fullName>
    </submittedName>
</protein>
<feature type="non-terminal residue" evidence="3">
    <location>
        <position position="123"/>
    </location>
</feature>
<evidence type="ECO:0000256" key="2">
    <source>
        <dbReference type="SAM" id="Phobius"/>
    </source>
</evidence>
<proteinExistence type="predicted"/>
<name>A0A060BXR2_9HYPH</name>
<dbReference type="EMBL" id="KF120173">
    <property type="protein sequence ID" value="AIA87442.1"/>
    <property type="molecule type" value="Genomic_DNA"/>
</dbReference>
<evidence type="ECO:0000313" key="3">
    <source>
        <dbReference type="EMBL" id="AIA87442.1"/>
    </source>
</evidence>
<dbReference type="AlphaFoldDB" id="A0A060BXR2"/>
<evidence type="ECO:0000256" key="1">
    <source>
        <dbReference type="SAM" id="MobiDB-lite"/>
    </source>
</evidence>
<keyword evidence="2" id="KW-0472">Membrane</keyword>
<feature type="region of interest" description="Disordered" evidence="1">
    <location>
        <begin position="73"/>
        <end position="98"/>
    </location>
</feature>
<organism evidence="3">
    <name type="scientific">uncultured Methylobacterium sp</name>
    <dbReference type="NCBI Taxonomy" id="157278"/>
    <lineage>
        <taxon>Bacteria</taxon>
        <taxon>Pseudomonadati</taxon>
        <taxon>Pseudomonadota</taxon>
        <taxon>Alphaproteobacteria</taxon>
        <taxon>Hyphomicrobiales</taxon>
        <taxon>Methylobacteriaceae</taxon>
        <taxon>Methylobacterium</taxon>
        <taxon>environmental samples</taxon>
    </lineage>
</organism>
<feature type="transmembrane region" description="Helical" evidence="2">
    <location>
        <begin position="101"/>
        <end position="121"/>
    </location>
</feature>
<feature type="compositionally biased region" description="Low complexity" evidence="1">
    <location>
        <begin position="78"/>
        <end position="93"/>
    </location>
</feature>
<accession>A0A060BXR2</accession>
<keyword evidence="2" id="KW-1133">Transmembrane helix</keyword>
<reference evidence="3" key="1">
    <citation type="journal article" date="2013" name="Environ. Microbiol.">
        <title>Seasonally variable intestinal metagenomes of the red palm weevil (Rhynchophorus ferrugineus).</title>
        <authorList>
            <person name="Jia S."/>
            <person name="Zhang X."/>
            <person name="Zhang G."/>
            <person name="Yin A."/>
            <person name="Zhang S."/>
            <person name="Li F."/>
            <person name="Wang L."/>
            <person name="Zhao D."/>
            <person name="Yun Q."/>
            <person name="Tala"/>
            <person name="Wang J."/>
            <person name="Sun G."/>
            <person name="Baabdullah M."/>
            <person name="Yu X."/>
            <person name="Hu S."/>
            <person name="Al-Mssallem I.S."/>
            <person name="Yu J."/>
        </authorList>
    </citation>
    <scope>NUCLEOTIDE SEQUENCE</scope>
</reference>